<feature type="transmembrane region" description="Helical" evidence="7">
    <location>
        <begin position="33"/>
        <end position="53"/>
    </location>
</feature>
<evidence type="ECO:0000256" key="2">
    <source>
        <dbReference type="ARBA" id="ARBA00007362"/>
    </source>
</evidence>
<protein>
    <submittedName>
        <fullName evidence="9">DMT family transporter</fullName>
    </submittedName>
</protein>
<reference evidence="9" key="1">
    <citation type="submission" date="2020-08" db="EMBL/GenBank/DDBJ databases">
        <title>Genome public.</title>
        <authorList>
            <person name="Liu C."/>
            <person name="Sun Q."/>
        </authorList>
    </citation>
    <scope>NUCLEOTIDE SEQUENCE</scope>
    <source>
        <strain evidence="9">NSJ-28</strain>
    </source>
</reference>
<name>A0A923LUP7_9FIRM</name>
<comment type="caution">
    <text evidence="9">The sequence shown here is derived from an EMBL/GenBank/DDBJ whole genome shotgun (WGS) entry which is preliminary data.</text>
</comment>
<comment type="subcellular location">
    <subcellularLocation>
        <location evidence="1">Cell membrane</location>
        <topology evidence="1">Multi-pass membrane protein</topology>
    </subcellularLocation>
</comment>
<dbReference type="Pfam" id="PF00892">
    <property type="entry name" value="EamA"/>
    <property type="match status" value="2"/>
</dbReference>
<evidence type="ECO:0000313" key="9">
    <source>
        <dbReference type="EMBL" id="MBC5725469.1"/>
    </source>
</evidence>
<keyword evidence="5 7" id="KW-1133">Transmembrane helix</keyword>
<dbReference type="SUPFAM" id="SSF103481">
    <property type="entry name" value="Multidrug resistance efflux transporter EmrE"/>
    <property type="match status" value="2"/>
</dbReference>
<evidence type="ECO:0000313" key="10">
    <source>
        <dbReference type="Proteomes" id="UP000606499"/>
    </source>
</evidence>
<evidence type="ECO:0000256" key="6">
    <source>
        <dbReference type="ARBA" id="ARBA00023136"/>
    </source>
</evidence>
<dbReference type="RefSeq" id="WP_054327540.1">
    <property type="nucleotide sequence ID" value="NZ_JACOPL010000007.1"/>
</dbReference>
<sequence>MKGRPVFPVLLLAVIWGTYYVASQQTVAGMSVFSMGVYIRLIVMVFLTVLMALRGELKLLLQVRFVWPKLVTIGVLGFLLDATAFVGLSLGSASTGTALLKCDILMVAVISAVIYKTRLSWKQWCCIVVMLLGVFITMGLNPAHLELFNLGNLFYLLSALFVSINAFVIKSAQHDKRNPVCDNVVAYYNNFVCMLCFIAASAAAGSLGEIMNCIRTPYYGWMLLLASVGQTLVYIVYYYDLRRFPVWFVKVFLLFMPVVASLICFFAFGEKLTVVQLGGMAVILIGALGILLEQRKNETGSMEPVEERG</sequence>
<dbReference type="GO" id="GO:0005886">
    <property type="term" value="C:plasma membrane"/>
    <property type="evidence" value="ECO:0007669"/>
    <property type="project" value="UniProtKB-SubCell"/>
</dbReference>
<keyword evidence="10" id="KW-1185">Reference proteome</keyword>
<organism evidence="9 10">
    <name type="scientific">Agathobaculum faecis</name>
    <dbReference type="NCBI Taxonomy" id="2763013"/>
    <lineage>
        <taxon>Bacteria</taxon>
        <taxon>Bacillati</taxon>
        <taxon>Bacillota</taxon>
        <taxon>Clostridia</taxon>
        <taxon>Eubacteriales</taxon>
        <taxon>Butyricicoccaceae</taxon>
        <taxon>Agathobaculum</taxon>
    </lineage>
</organism>
<feature type="transmembrane region" description="Helical" evidence="7">
    <location>
        <begin position="153"/>
        <end position="172"/>
    </location>
</feature>
<dbReference type="PANTHER" id="PTHR32322:SF18">
    <property type="entry name" value="S-ADENOSYLMETHIONINE_S-ADENOSYLHOMOCYSTEINE TRANSPORTER"/>
    <property type="match status" value="1"/>
</dbReference>
<dbReference type="InterPro" id="IPR037185">
    <property type="entry name" value="EmrE-like"/>
</dbReference>
<feature type="transmembrane region" description="Helical" evidence="7">
    <location>
        <begin position="98"/>
        <end position="115"/>
    </location>
</feature>
<keyword evidence="4 7" id="KW-0812">Transmembrane</keyword>
<feature type="transmembrane region" description="Helical" evidence="7">
    <location>
        <begin position="274"/>
        <end position="292"/>
    </location>
</feature>
<comment type="similarity">
    <text evidence="2">Belongs to the EamA transporter family.</text>
</comment>
<proteinExistence type="inferred from homology"/>
<evidence type="ECO:0000256" key="4">
    <source>
        <dbReference type="ARBA" id="ARBA00022692"/>
    </source>
</evidence>
<evidence type="ECO:0000259" key="8">
    <source>
        <dbReference type="Pfam" id="PF00892"/>
    </source>
</evidence>
<feature type="transmembrane region" description="Helical" evidence="7">
    <location>
        <begin position="218"/>
        <end position="239"/>
    </location>
</feature>
<dbReference type="Proteomes" id="UP000606499">
    <property type="component" value="Unassembled WGS sequence"/>
</dbReference>
<evidence type="ECO:0000256" key="1">
    <source>
        <dbReference type="ARBA" id="ARBA00004651"/>
    </source>
</evidence>
<keyword evidence="6 7" id="KW-0472">Membrane</keyword>
<evidence type="ECO:0000256" key="3">
    <source>
        <dbReference type="ARBA" id="ARBA00022475"/>
    </source>
</evidence>
<dbReference type="InterPro" id="IPR050638">
    <property type="entry name" value="AA-Vitamin_Transporters"/>
</dbReference>
<dbReference type="PANTHER" id="PTHR32322">
    <property type="entry name" value="INNER MEMBRANE TRANSPORTER"/>
    <property type="match status" value="1"/>
</dbReference>
<feature type="domain" description="EamA" evidence="8">
    <location>
        <begin position="150"/>
        <end position="291"/>
    </location>
</feature>
<accession>A0A923LUP7</accession>
<evidence type="ECO:0000256" key="7">
    <source>
        <dbReference type="SAM" id="Phobius"/>
    </source>
</evidence>
<feature type="transmembrane region" description="Helical" evidence="7">
    <location>
        <begin position="184"/>
        <end position="206"/>
    </location>
</feature>
<dbReference type="EMBL" id="JACOPL010000007">
    <property type="protein sequence ID" value="MBC5725469.1"/>
    <property type="molecule type" value="Genomic_DNA"/>
</dbReference>
<dbReference type="InterPro" id="IPR000620">
    <property type="entry name" value="EamA_dom"/>
</dbReference>
<feature type="transmembrane region" description="Helical" evidence="7">
    <location>
        <begin position="246"/>
        <end position="268"/>
    </location>
</feature>
<dbReference type="AlphaFoldDB" id="A0A923LUP7"/>
<feature type="transmembrane region" description="Helical" evidence="7">
    <location>
        <begin position="65"/>
        <end position="86"/>
    </location>
</feature>
<gene>
    <name evidence="9" type="ORF">H8S45_08370</name>
</gene>
<feature type="domain" description="EamA" evidence="8">
    <location>
        <begin position="9"/>
        <end position="138"/>
    </location>
</feature>
<keyword evidence="3" id="KW-1003">Cell membrane</keyword>
<evidence type="ECO:0000256" key="5">
    <source>
        <dbReference type="ARBA" id="ARBA00022989"/>
    </source>
</evidence>
<feature type="transmembrane region" description="Helical" evidence="7">
    <location>
        <begin position="124"/>
        <end position="141"/>
    </location>
</feature>